<gene>
    <name evidence="2" type="ORF">CLV67_105468</name>
</gene>
<keyword evidence="3" id="KW-1185">Reference proteome</keyword>
<sequence>MTTVRRQWGRIATVMLLAGASIVPGAAVRASGSAGQVIVPADGRWVDTGIDVVTGGSLRISAWGTWTDGNATSGPDGSPKHWPDNFLNLEDIGVCAVCATTMTSGWGALDGYIGNAPPAPGSYTSHAVLPEAWKVFFVGSNFATTVQNSGRLWLNKNADAYSGHIVDNSGSIAAVIDTSALTPPAAGVPSIPDFVCLGGIGDCDGTRAPNDHPPG</sequence>
<evidence type="ECO:0000256" key="1">
    <source>
        <dbReference type="SAM" id="SignalP"/>
    </source>
</evidence>
<feature type="chain" id="PRO_5039172125" evidence="1">
    <location>
        <begin position="27"/>
        <end position="215"/>
    </location>
</feature>
<dbReference type="AlphaFoldDB" id="A0A2T0KG01"/>
<dbReference type="RefSeq" id="WP_146169176.1">
    <property type="nucleotide sequence ID" value="NZ_BOMO01000029.1"/>
</dbReference>
<dbReference type="Gene3D" id="2.60.120.430">
    <property type="entry name" value="Galactose-binding lectin"/>
    <property type="match status" value="1"/>
</dbReference>
<proteinExistence type="predicted"/>
<accession>A0A2T0KG01</accession>
<dbReference type="EMBL" id="PVMZ01000005">
    <property type="protein sequence ID" value="PRX22291.1"/>
    <property type="molecule type" value="Genomic_DNA"/>
</dbReference>
<reference evidence="2 3" key="1">
    <citation type="submission" date="2018-03" db="EMBL/GenBank/DDBJ databases">
        <title>Genomic Encyclopedia of Archaeal and Bacterial Type Strains, Phase II (KMG-II): from individual species to whole genera.</title>
        <authorList>
            <person name="Goeker M."/>
        </authorList>
    </citation>
    <scope>NUCLEOTIDE SEQUENCE [LARGE SCALE GENOMIC DNA]</scope>
    <source>
        <strain evidence="2 3">DSM 43146</strain>
    </source>
</reference>
<comment type="caution">
    <text evidence="2">The sequence shown here is derived from an EMBL/GenBank/DDBJ whole genome shotgun (WGS) entry which is preliminary data.</text>
</comment>
<evidence type="ECO:0000313" key="3">
    <source>
        <dbReference type="Proteomes" id="UP000239415"/>
    </source>
</evidence>
<name>A0A2T0KG01_9ACTN</name>
<feature type="signal peptide" evidence="1">
    <location>
        <begin position="1"/>
        <end position="26"/>
    </location>
</feature>
<protein>
    <submittedName>
        <fullName evidence="2">Uncharacterized protein</fullName>
    </submittedName>
</protein>
<keyword evidence="1" id="KW-0732">Signal</keyword>
<organism evidence="2 3">
    <name type="scientific">Actinoplanes italicus</name>
    <dbReference type="NCBI Taxonomy" id="113567"/>
    <lineage>
        <taxon>Bacteria</taxon>
        <taxon>Bacillati</taxon>
        <taxon>Actinomycetota</taxon>
        <taxon>Actinomycetes</taxon>
        <taxon>Micromonosporales</taxon>
        <taxon>Micromonosporaceae</taxon>
        <taxon>Actinoplanes</taxon>
    </lineage>
</organism>
<evidence type="ECO:0000313" key="2">
    <source>
        <dbReference type="EMBL" id="PRX22291.1"/>
    </source>
</evidence>
<dbReference type="Proteomes" id="UP000239415">
    <property type="component" value="Unassembled WGS sequence"/>
</dbReference>